<protein>
    <submittedName>
        <fullName evidence="3">Uncharacterized protein</fullName>
    </submittedName>
</protein>
<comment type="caution">
    <text evidence="3">The sequence shown here is derived from an EMBL/GenBank/DDBJ whole genome shotgun (WGS) entry which is preliminary data.</text>
</comment>
<dbReference type="AlphaFoldDB" id="A0AAQ4E4Z4"/>
<evidence type="ECO:0000256" key="1">
    <source>
        <dbReference type="SAM" id="Coils"/>
    </source>
</evidence>
<gene>
    <name evidence="3" type="ORF">V5799_013766</name>
</gene>
<dbReference type="Proteomes" id="UP001321473">
    <property type="component" value="Unassembled WGS sequence"/>
</dbReference>
<organism evidence="3 4">
    <name type="scientific">Amblyomma americanum</name>
    <name type="common">Lone star tick</name>
    <dbReference type="NCBI Taxonomy" id="6943"/>
    <lineage>
        <taxon>Eukaryota</taxon>
        <taxon>Metazoa</taxon>
        <taxon>Ecdysozoa</taxon>
        <taxon>Arthropoda</taxon>
        <taxon>Chelicerata</taxon>
        <taxon>Arachnida</taxon>
        <taxon>Acari</taxon>
        <taxon>Parasitiformes</taxon>
        <taxon>Ixodida</taxon>
        <taxon>Ixodoidea</taxon>
        <taxon>Ixodidae</taxon>
        <taxon>Amblyomminae</taxon>
        <taxon>Amblyomma</taxon>
    </lineage>
</organism>
<proteinExistence type="predicted"/>
<reference evidence="3 4" key="1">
    <citation type="journal article" date="2023" name="Arcadia Sci">
        <title>De novo assembly of a long-read Amblyomma americanum tick genome.</title>
        <authorList>
            <person name="Chou S."/>
            <person name="Poskanzer K.E."/>
            <person name="Rollins M."/>
            <person name="Thuy-Boun P.S."/>
        </authorList>
    </citation>
    <scope>NUCLEOTIDE SEQUENCE [LARGE SCALE GENOMIC DNA]</scope>
    <source>
        <strain evidence="3">F_SG_1</strain>
        <tissue evidence="3">Salivary glands</tissue>
    </source>
</reference>
<accession>A0AAQ4E4Z4</accession>
<dbReference type="EMBL" id="JARKHS020022134">
    <property type="protein sequence ID" value="KAK8769766.1"/>
    <property type="molecule type" value="Genomic_DNA"/>
</dbReference>
<evidence type="ECO:0000313" key="4">
    <source>
        <dbReference type="Proteomes" id="UP001321473"/>
    </source>
</evidence>
<keyword evidence="1" id="KW-0175">Coiled coil</keyword>
<feature type="coiled-coil region" evidence="1">
    <location>
        <begin position="80"/>
        <end position="107"/>
    </location>
</feature>
<name>A0AAQ4E4Z4_AMBAM</name>
<evidence type="ECO:0000256" key="2">
    <source>
        <dbReference type="SAM" id="MobiDB-lite"/>
    </source>
</evidence>
<feature type="region of interest" description="Disordered" evidence="2">
    <location>
        <begin position="1"/>
        <end position="23"/>
    </location>
</feature>
<keyword evidence="4" id="KW-1185">Reference proteome</keyword>
<sequence length="209" mass="23999">MLRGGKSKKERKTDTAQKKQLKVAAKKTRYADILHKHLADAHNKTEAMRSEDQKHKKRCLEVSTSSLSGDDESLCSSSELRQAIASKNRWKEKALKLEAREHFLQNQITSLQRCLESKIFQYFLEWKLQDNFSNAKILITMSGELPQAAPESCEKCRRVLSSNCNRTSLNEHQCPSPSKTVRHFCSPQTFHRISRTLQMDLSTFQKASS</sequence>
<feature type="compositionally biased region" description="Basic residues" evidence="2">
    <location>
        <begin position="1"/>
        <end position="10"/>
    </location>
</feature>
<evidence type="ECO:0000313" key="3">
    <source>
        <dbReference type="EMBL" id="KAK8769766.1"/>
    </source>
</evidence>